<dbReference type="PANTHER" id="PTHR10000:SF53">
    <property type="entry name" value="5-AMINO-6-(5-PHOSPHO-D-RIBITYLAMINO)URACIL PHOSPHATASE YBJI-RELATED"/>
    <property type="match status" value="1"/>
</dbReference>
<reference evidence="1 2" key="1">
    <citation type="journal article" date="2021" name="Int. J. Syst. Evol. Microbiol.">
        <title>Lentilactobacillus fungorum sp. nov., isolated from spent mushroom substrates.</title>
        <authorList>
            <person name="Tohno M."/>
            <person name="Tanizawa Y."/>
            <person name="Kojima Y."/>
            <person name="Sakamoto M."/>
            <person name="Ohkuma M."/>
            <person name="Kobayashi H."/>
        </authorList>
    </citation>
    <scope>NUCLEOTIDE SEQUENCE [LARGE SCALE GENOMIC DNA]</scope>
    <source>
        <strain evidence="1 2">YK48G</strain>
    </source>
</reference>
<dbReference type="Pfam" id="PF08282">
    <property type="entry name" value="Hydrolase_3"/>
    <property type="match status" value="1"/>
</dbReference>
<gene>
    <name evidence="1" type="ORF">YK48G_07920</name>
</gene>
<dbReference type="InterPro" id="IPR036412">
    <property type="entry name" value="HAD-like_sf"/>
</dbReference>
<dbReference type="EMBL" id="BNJR01000007">
    <property type="protein sequence ID" value="GHP13367.1"/>
    <property type="molecule type" value="Genomic_DNA"/>
</dbReference>
<dbReference type="NCBIfam" id="TIGR01484">
    <property type="entry name" value="HAD-SF-IIB"/>
    <property type="match status" value="1"/>
</dbReference>
<dbReference type="Gene3D" id="3.40.50.1000">
    <property type="entry name" value="HAD superfamily/HAD-like"/>
    <property type="match status" value="1"/>
</dbReference>
<comment type="caution">
    <text evidence="1">The sequence shown here is derived from an EMBL/GenBank/DDBJ whole genome shotgun (WGS) entry which is preliminary data.</text>
</comment>
<dbReference type="SUPFAM" id="SSF56784">
    <property type="entry name" value="HAD-like"/>
    <property type="match status" value="1"/>
</dbReference>
<dbReference type="Gene3D" id="3.30.1240.10">
    <property type="match status" value="1"/>
</dbReference>
<keyword evidence="1" id="KW-0378">Hydrolase</keyword>
<dbReference type="Proteomes" id="UP000604765">
    <property type="component" value="Unassembled WGS sequence"/>
</dbReference>
<organism evidence="1 2">
    <name type="scientific">Lentilactobacillus fungorum</name>
    <dbReference type="NCBI Taxonomy" id="2201250"/>
    <lineage>
        <taxon>Bacteria</taxon>
        <taxon>Bacillati</taxon>
        <taxon>Bacillota</taxon>
        <taxon>Bacilli</taxon>
        <taxon>Lactobacillales</taxon>
        <taxon>Lactobacillaceae</taxon>
        <taxon>Lentilactobacillus</taxon>
    </lineage>
</organism>
<accession>A0ABQ3VYS6</accession>
<dbReference type="InterPro" id="IPR006379">
    <property type="entry name" value="HAD-SF_hydro_IIB"/>
</dbReference>
<proteinExistence type="predicted"/>
<evidence type="ECO:0000313" key="1">
    <source>
        <dbReference type="EMBL" id="GHP13367.1"/>
    </source>
</evidence>
<name>A0ABQ3VYS6_9LACO</name>
<dbReference type="InterPro" id="IPR023214">
    <property type="entry name" value="HAD_sf"/>
</dbReference>
<dbReference type="PANTHER" id="PTHR10000">
    <property type="entry name" value="PHOSPHOSERINE PHOSPHATASE"/>
    <property type="match status" value="1"/>
</dbReference>
<sequence>MTKHVKFVFDVDGTISFDGRSIDSKIIEKIQALTTNRQDIIFASARPIRDLLPIINGFSAGPLIGGNGSIISVNGQVQVVKSISLPDYELLRSIIQSEQLDYLVDGSWNYSARVTSTNAILNQLDQGHLARKVPLVEIKQPIKVILLDLSDQLQASISAILKEQTALSIVEHQQEHNLDLTAQGVNKFTTLQQLFPDESYVAFGNDVNDSELMMHAKRSVWIGRSPANDFWQPDFNGAANVSGVLGALSQVQSWLNH</sequence>
<evidence type="ECO:0000313" key="2">
    <source>
        <dbReference type="Proteomes" id="UP000604765"/>
    </source>
</evidence>
<dbReference type="GO" id="GO:0016787">
    <property type="term" value="F:hydrolase activity"/>
    <property type="evidence" value="ECO:0007669"/>
    <property type="project" value="UniProtKB-KW"/>
</dbReference>
<keyword evidence="2" id="KW-1185">Reference proteome</keyword>
<protein>
    <submittedName>
        <fullName evidence="1">Cof-type HAD-IIB family hydrolase</fullName>
    </submittedName>
</protein>